<dbReference type="EMBL" id="AHGT01000022">
    <property type="protein sequence ID" value="ESU37785.1"/>
    <property type="molecule type" value="Genomic_DNA"/>
</dbReference>
<reference evidence="2" key="1">
    <citation type="submission" date="2012-02" db="EMBL/GenBank/DDBJ databases">
        <title>Genome sequencing of Giardia lamblia Genotypes A2 and B isolates (DH and GS) and comparative analysis with the genomes of Genotypes A1 and E (WB and Pig).</title>
        <authorList>
            <person name="Adam R."/>
            <person name="Dahlstrom E."/>
            <person name="Martens C."/>
            <person name="Bruno D."/>
            <person name="Barbian K."/>
            <person name="Porcella S.F."/>
            <person name="Nash T."/>
        </authorList>
    </citation>
    <scope>NUCLEOTIDE SEQUENCE</scope>
    <source>
        <strain evidence="2">DH</strain>
    </source>
</reference>
<dbReference type="AlphaFoldDB" id="V6TLF3"/>
<proteinExistence type="predicted"/>
<protein>
    <submittedName>
        <fullName evidence="1">Uncharacterized protein</fullName>
    </submittedName>
</protein>
<evidence type="ECO:0000313" key="1">
    <source>
        <dbReference type="EMBL" id="ESU37785.1"/>
    </source>
</evidence>
<sequence length="1131" mass="127225">MESVSCSDWDSLQNGLRVKNGPDLLQYNLHCSGLMSAQLALELHSAGVTVYIQTSTSRSLLVEEFADTLYFFCDGEKEFYSLTPPAATTPCYTFTGIVRRMLGMQISETSLLVSQCLRIAFTFVQLISKYFDLVVNETLGKTALQTKDITSCCILVPDSLIVLLAQTFVQLFPAILSLAPVYIPQSHVRALQWTLRGAEDHGIPTGLHFQAAVHVSSGHVSLIGLGTRFLSKIAASGDTQYSIVSQLATCIHSCGRFAANVVDRMRVLCYQKLAEIRSRGLILEDEEHTLRMKGVEFLQSLHQLLLDGLSCALHEDFGDFRIDLPAVQTQSGHVILLFLPADFSEVLTLSAHESYNCTEIDDTFRDEPMNAVVNNVEELQLEDLALSADYSCERQPIGMYTMIISGDFFYKISQELTYACNDVLDSIVNPLVDILSAHTSTGVKHLPPSIALYQSPHDADILFDLIGDLLTQRYQGSERSISLCIEQLPLRDCIPLFLNNISVFRSYVIPHYALDVSVSYPLGQQVIHLVHDDSPSDLGIMSCSDRDQFIQNIDLLERHFIDNFQTNLSILRPIFKSVDIIIEQEVDLRIAITNTAYSPFPQEDTLHGLVLRRPLVFSQSAICLQALHIILEPTLGLGLLGVSRARDYLDTCEAVVRLCGMSQDINNGVPQEKVIEWDAMKDLVLSSCNSKFPGCNLLSRSRLLRIDLGTPAHVPHKLPEPTCRVLLDLARRYAGSPVPWYIDLIINRTHAVLSLHYFLEKIHLLLTGEMHNRFITRNESIDGLFRTGKIYYGLYRNRLHSIFLFDVECLFGREEAALDHQGPLGRSRSDLPSTINPAYITLMEASLNLHIGCTSEHIVRIVDILYDNEQEMHSKYAAVITELLFPPNLSPLPLFEGSPRDIWAFFQNIKIIGDLRHFIERAGDHGFLNHRHLYYNSRGVLCTMVRPRCFRDQDFLSLPRLFAAFKTVENYITYLSSSVEAGPGPLSDWCFLYNMASSLLPINFKTNEFSDALLLYKKMYDLKGITSITKISLIDCVMYHIMRLLQTLSQTPSTRDSLCPWHVDCLASDVMHSNDRLLAFTFIAKDTISDKAMRHHSAVMALKTLPVSISSLEDISMIIRASFVYGLSKEV</sequence>
<reference evidence="1 2" key="2">
    <citation type="journal article" date="2013" name="Genome Biol. Evol.">
        <title>Genome sequencing of Giardia lamblia genotypes A2 and B isolates (DH and GS) and comparative analysis with the genomes of genotypes A1 and E (WB and Pig).</title>
        <authorList>
            <person name="Adam R.D."/>
            <person name="Dahlstrom E.W."/>
            <person name="Martens C.A."/>
            <person name="Bruno D.P."/>
            <person name="Barbian K.D."/>
            <person name="Ricklefs S.M."/>
            <person name="Hernandez M.M."/>
            <person name="Narla N.P."/>
            <person name="Patel R.B."/>
            <person name="Porcella S.F."/>
            <person name="Nash T.E."/>
        </authorList>
    </citation>
    <scope>NUCLEOTIDE SEQUENCE [LARGE SCALE GENOMIC DNA]</scope>
    <source>
        <strain evidence="1 2">DH</strain>
    </source>
</reference>
<organism evidence="1 2">
    <name type="scientific">Giardia intestinalis</name>
    <name type="common">Giardia lamblia</name>
    <dbReference type="NCBI Taxonomy" id="5741"/>
    <lineage>
        <taxon>Eukaryota</taxon>
        <taxon>Metamonada</taxon>
        <taxon>Diplomonadida</taxon>
        <taxon>Hexamitidae</taxon>
        <taxon>Giardiinae</taxon>
        <taxon>Giardia</taxon>
    </lineage>
</organism>
<comment type="caution">
    <text evidence="1">The sequence shown here is derived from an EMBL/GenBank/DDBJ whole genome shotgun (WGS) entry which is preliminary data.</text>
</comment>
<accession>V6TLF3</accession>
<name>V6TLF3_GIAIN</name>
<dbReference type="VEuPathDB" id="GiardiaDB:DHA2_152047"/>
<dbReference type="Proteomes" id="UP000018320">
    <property type="component" value="Unassembled WGS sequence"/>
</dbReference>
<dbReference type="VEuPathDB" id="GiardiaDB:QR46_0187"/>
<evidence type="ECO:0000313" key="2">
    <source>
        <dbReference type="Proteomes" id="UP000018320"/>
    </source>
</evidence>
<dbReference type="VEuPathDB" id="GiardiaDB:GL50803_0017140"/>
<dbReference type="VEuPathDB" id="GiardiaDB:GL50581_3231"/>
<gene>
    <name evidence="1" type="ORF">DHA2_152047</name>
</gene>